<dbReference type="EMBL" id="FOEP01000007">
    <property type="protein sequence ID" value="SEQ45094.1"/>
    <property type="molecule type" value="Genomic_DNA"/>
</dbReference>
<dbReference type="STRING" id="657014.SAMN04488092_10740"/>
<accession>A0A1H9G4X2</accession>
<protein>
    <submittedName>
        <fullName evidence="2">Uncharacterized conserved protein YjiS, DUF1127 family</fullName>
    </submittedName>
</protein>
<evidence type="ECO:0000313" key="3">
    <source>
        <dbReference type="Proteomes" id="UP000198634"/>
    </source>
</evidence>
<name>A0A1H9G4X2_9RHOB</name>
<sequence>MSSMITTRAALSHSCKPSLIQRTFALLSLYRQRSALAEMDDARLADIGLSYRQALREARRPLWDVPHNWRG</sequence>
<dbReference type="AlphaFoldDB" id="A0A1H9G4X2"/>
<evidence type="ECO:0000313" key="2">
    <source>
        <dbReference type="EMBL" id="SEQ45094.1"/>
    </source>
</evidence>
<keyword evidence="3" id="KW-1185">Reference proteome</keyword>
<evidence type="ECO:0000259" key="1">
    <source>
        <dbReference type="Pfam" id="PF06568"/>
    </source>
</evidence>
<dbReference type="Pfam" id="PF06568">
    <property type="entry name" value="YjiS-like"/>
    <property type="match status" value="1"/>
</dbReference>
<dbReference type="Proteomes" id="UP000198634">
    <property type="component" value="Unassembled WGS sequence"/>
</dbReference>
<dbReference type="OrthoDB" id="8096613at2"/>
<dbReference type="InterPro" id="IPR009506">
    <property type="entry name" value="YjiS-like"/>
</dbReference>
<proteinExistence type="predicted"/>
<organism evidence="2 3">
    <name type="scientific">Thalassovita taeanensis</name>
    <dbReference type="NCBI Taxonomy" id="657014"/>
    <lineage>
        <taxon>Bacteria</taxon>
        <taxon>Pseudomonadati</taxon>
        <taxon>Pseudomonadota</taxon>
        <taxon>Alphaproteobacteria</taxon>
        <taxon>Rhodobacterales</taxon>
        <taxon>Roseobacteraceae</taxon>
        <taxon>Thalassovita</taxon>
    </lineage>
</organism>
<feature type="domain" description="YjiS-like" evidence="1">
    <location>
        <begin position="29"/>
        <end position="50"/>
    </location>
</feature>
<gene>
    <name evidence="2" type="ORF">SAMN04488092_10740</name>
</gene>
<reference evidence="2 3" key="1">
    <citation type="submission" date="2016-10" db="EMBL/GenBank/DDBJ databases">
        <authorList>
            <person name="de Groot N.N."/>
        </authorList>
    </citation>
    <scope>NUCLEOTIDE SEQUENCE [LARGE SCALE GENOMIC DNA]</scope>
    <source>
        <strain evidence="2 3">DSM 22007</strain>
    </source>
</reference>